<evidence type="ECO:0000256" key="1">
    <source>
        <dbReference type="SAM" id="SignalP"/>
    </source>
</evidence>
<dbReference type="AlphaFoldDB" id="A0A915DKE6"/>
<evidence type="ECO:0000313" key="3">
    <source>
        <dbReference type="WBParaSite" id="jg20198"/>
    </source>
</evidence>
<keyword evidence="2" id="KW-1185">Reference proteome</keyword>
<accession>A0A915DKE6</accession>
<sequence length="106" mass="11556">MAVFNFVLLFLNFIFIFESADASGHLSEAISDGTTYGKKIDYIVEGEKVSTIHFTIADGVCNIGHIDTHDGHEGKGYATTSSYSLKLCSTIRHTQVYTSSSGRLIS</sequence>
<dbReference type="Proteomes" id="UP000887574">
    <property type="component" value="Unplaced"/>
</dbReference>
<feature type="signal peptide" evidence="1">
    <location>
        <begin position="1"/>
        <end position="22"/>
    </location>
</feature>
<organism evidence="2 3">
    <name type="scientific">Ditylenchus dipsaci</name>
    <dbReference type="NCBI Taxonomy" id="166011"/>
    <lineage>
        <taxon>Eukaryota</taxon>
        <taxon>Metazoa</taxon>
        <taxon>Ecdysozoa</taxon>
        <taxon>Nematoda</taxon>
        <taxon>Chromadorea</taxon>
        <taxon>Rhabditida</taxon>
        <taxon>Tylenchina</taxon>
        <taxon>Tylenchomorpha</taxon>
        <taxon>Sphaerularioidea</taxon>
        <taxon>Anguinidae</taxon>
        <taxon>Anguininae</taxon>
        <taxon>Ditylenchus</taxon>
    </lineage>
</organism>
<feature type="chain" id="PRO_5037804568" evidence="1">
    <location>
        <begin position="23"/>
        <end position="106"/>
    </location>
</feature>
<dbReference type="WBParaSite" id="jg20198">
    <property type="protein sequence ID" value="jg20198"/>
    <property type="gene ID" value="jg20198"/>
</dbReference>
<proteinExistence type="predicted"/>
<evidence type="ECO:0000313" key="2">
    <source>
        <dbReference type="Proteomes" id="UP000887574"/>
    </source>
</evidence>
<keyword evidence="1" id="KW-0732">Signal</keyword>
<reference evidence="3" key="1">
    <citation type="submission" date="2022-11" db="UniProtKB">
        <authorList>
            <consortium name="WormBaseParasite"/>
        </authorList>
    </citation>
    <scope>IDENTIFICATION</scope>
</reference>
<name>A0A915DKE6_9BILA</name>
<protein>
    <submittedName>
        <fullName evidence="3">Uncharacterized protein</fullName>
    </submittedName>
</protein>